<dbReference type="EMBL" id="FO082060">
    <property type="protein sequence ID" value="CCE21897.1"/>
    <property type="molecule type" value="Genomic_DNA"/>
</dbReference>
<dbReference type="KEGG" id="mah:MEALZ_0196"/>
<dbReference type="Proteomes" id="UP000008315">
    <property type="component" value="Chromosome"/>
</dbReference>
<feature type="region of interest" description="Disordered" evidence="1">
    <location>
        <begin position="55"/>
        <end position="106"/>
    </location>
</feature>
<name>G4SVC1_META2</name>
<feature type="compositionally biased region" description="Basic and acidic residues" evidence="1">
    <location>
        <begin position="64"/>
        <end position="78"/>
    </location>
</feature>
<reference evidence="3" key="1">
    <citation type="journal article" date="2012" name="J. Bacteriol.">
        <title>Genome sequence of the haloalkaliphilic methanotrophic bacterium Methylomicrobium alcaliphilum 20Z.</title>
        <authorList>
            <person name="Vuilleumier S."/>
            <person name="Khmelenina V.N."/>
            <person name="Bringel F."/>
            <person name="Reshetnikov A.S."/>
            <person name="Lajus A."/>
            <person name="Mangenot S."/>
            <person name="Rouy Z."/>
            <person name="Op den Camp H.J."/>
            <person name="Jetten M.S."/>
            <person name="Dispirito A.A."/>
            <person name="Dunfield P."/>
            <person name="Klotz M.G."/>
            <person name="Semrau J.D."/>
            <person name="Stein L.Y."/>
            <person name="Barbe V."/>
            <person name="Medigue C."/>
            <person name="Trotsenko Y.A."/>
            <person name="Kalyuzhnaya M.G."/>
        </authorList>
    </citation>
    <scope>NUCLEOTIDE SEQUENCE [LARGE SCALE GENOMIC DNA]</scope>
    <source>
        <strain evidence="3">DSM 19304 / NCIMB 14124 / VKM B-2133 / 20Z</strain>
    </source>
</reference>
<sequence>MINELEALEFFKRISELGKRNRYVLNLEKLQELSTTQGIISPLAENKTPVIEGQTPVIEGQNPCHEDTQTEKQKEQKRARARKHPVTSSGVNPISANLRRKALIHS</sequence>
<dbReference type="STRING" id="1091494.MEALZ_0196"/>
<keyword evidence="3" id="KW-1185">Reference proteome</keyword>
<feature type="compositionally biased region" description="Polar residues" evidence="1">
    <location>
        <begin position="86"/>
        <end position="95"/>
    </location>
</feature>
<dbReference type="AlphaFoldDB" id="G4SVC1"/>
<dbReference type="RefSeq" id="WP_014146708.1">
    <property type="nucleotide sequence ID" value="NZ_CP184748.1"/>
</dbReference>
<evidence type="ECO:0000313" key="2">
    <source>
        <dbReference type="EMBL" id="CCE21897.1"/>
    </source>
</evidence>
<organism evidence="2 3">
    <name type="scientific">Methylotuvimicrobium alcaliphilum (strain DSM 19304 / NCIMB 14124 / VKM B-2133 / 20Z)</name>
    <name type="common">Methylomicrobium alcaliphilum</name>
    <dbReference type="NCBI Taxonomy" id="1091494"/>
    <lineage>
        <taxon>Bacteria</taxon>
        <taxon>Pseudomonadati</taxon>
        <taxon>Pseudomonadota</taxon>
        <taxon>Gammaproteobacteria</taxon>
        <taxon>Methylococcales</taxon>
        <taxon>Methylococcaceae</taxon>
        <taxon>Methylotuvimicrobium</taxon>
    </lineage>
</organism>
<accession>G4SVC1</accession>
<gene>
    <name evidence="2" type="ordered locus">MEALZ_0196</name>
</gene>
<evidence type="ECO:0000256" key="1">
    <source>
        <dbReference type="SAM" id="MobiDB-lite"/>
    </source>
</evidence>
<protein>
    <submittedName>
        <fullName evidence="2">Uncharacterized protein</fullName>
    </submittedName>
</protein>
<proteinExistence type="predicted"/>
<dbReference type="HOGENOM" id="CLU_2220007_0_0_6"/>
<evidence type="ECO:0000313" key="3">
    <source>
        <dbReference type="Proteomes" id="UP000008315"/>
    </source>
</evidence>